<gene>
    <name evidence="2" type="ORF">DACRYDRAFT_24954</name>
</gene>
<reference evidence="2 3" key="1">
    <citation type="journal article" date="2012" name="Science">
        <title>The Paleozoic origin of enzymatic lignin decomposition reconstructed from 31 fungal genomes.</title>
        <authorList>
            <person name="Floudas D."/>
            <person name="Binder M."/>
            <person name="Riley R."/>
            <person name="Barry K."/>
            <person name="Blanchette R.A."/>
            <person name="Henrissat B."/>
            <person name="Martinez A.T."/>
            <person name="Otillar R."/>
            <person name="Spatafora J.W."/>
            <person name="Yadav J.S."/>
            <person name="Aerts A."/>
            <person name="Benoit I."/>
            <person name="Boyd A."/>
            <person name="Carlson A."/>
            <person name="Copeland A."/>
            <person name="Coutinho P.M."/>
            <person name="de Vries R.P."/>
            <person name="Ferreira P."/>
            <person name="Findley K."/>
            <person name="Foster B."/>
            <person name="Gaskell J."/>
            <person name="Glotzer D."/>
            <person name="Gorecki P."/>
            <person name="Heitman J."/>
            <person name="Hesse C."/>
            <person name="Hori C."/>
            <person name="Igarashi K."/>
            <person name="Jurgens J.A."/>
            <person name="Kallen N."/>
            <person name="Kersten P."/>
            <person name="Kohler A."/>
            <person name="Kuees U."/>
            <person name="Kumar T.K.A."/>
            <person name="Kuo A."/>
            <person name="LaButti K."/>
            <person name="Larrondo L.F."/>
            <person name="Lindquist E."/>
            <person name="Ling A."/>
            <person name="Lombard V."/>
            <person name="Lucas S."/>
            <person name="Lundell T."/>
            <person name="Martin R."/>
            <person name="McLaughlin D.J."/>
            <person name="Morgenstern I."/>
            <person name="Morin E."/>
            <person name="Murat C."/>
            <person name="Nagy L.G."/>
            <person name="Nolan M."/>
            <person name="Ohm R.A."/>
            <person name="Patyshakuliyeva A."/>
            <person name="Rokas A."/>
            <person name="Ruiz-Duenas F.J."/>
            <person name="Sabat G."/>
            <person name="Salamov A."/>
            <person name="Samejima M."/>
            <person name="Schmutz J."/>
            <person name="Slot J.C."/>
            <person name="St John F."/>
            <person name="Stenlid J."/>
            <person name="Sun H."/>
            <person name="Sun S."/>
            <person name="Syed K."/>
            <person name="Tsang A."/>
            <person name="Wiebenga A."/>
            <person name="Young D."/>
            <person name="Pisabarro A."/>
            <person name="Eastwood D.C."/>
            <person name="Martin F."/>
            <person name="Cullen D."/>
            <person name="Grigoriev I.V."/>
            <person name="Hibbett D.S."/>
        </authorList>
    </citation>
    <scope>NUCLEOTIDE SEQUENCE [LARGE SCALE GENOMIC DNA]</scope>
    <source>
        <strain evidence="2 3">DJM-731 SS1</strain>
    </source>
</reference>
<dbReference type="STRING" id="1858805.M5G1C9"/>
<name>M5G1C9_DACPD</name>
<keyword evidence="3" id="KW-1185">Reference proteome</keyword>
<sequence>MHRLLGEYWAAAGAGGAGAGAGAGAAGGAGAAPAAGAEGGAGGGAGAGVGGRGANLPNPAAAPWPNFQLPHGPLLQTLAHASLATESQLLFPPTTPPVHPSALDAALAHPLLGPPLLFLFSILPEFSRLRAQALAEREQQVREFYGPLKRLMSRRSEGDSTEMTEEERVVVDWWAQLGERERKYVQRVLAGEMDELAVAWAAAEGEAEVGGGVW</sequence>
<dbReference type="Proteomes" id="UP000030653">
    <property type="component" value="Unassembled WGS sequence"/>
</dbReference>
<dbReference type="EMBL" id="JH795876">
    <property type="protein sequence ID" value="EJT97567.1"/>
    <property type="molecule type" value="Genomic_DNA"/>
</dbReference>
<proteinExistence type="predicted"/>
<evidence type="ECO:0000256" key="1">
    <source>
        <dbReference type="SAM" id="MobiDB-lite"/>
    </source>
</evidence>
<dbReference type="AlphaFoldDB" id="M5G1C9"/>
<accession>M5G1C9</accession>
<dbReference type="HOGENOM" id="CLU_1288865_0_0_1"/>
<evidence type="ECO:0000313" key="3">
    <source>
        <dbReference type="Proteomes" id="UP000030653"/>
    </source>
</evidence>
<organism evidence="2 3">
    <name type="scientific">Dacryopinax primogenitus (strain DJM 731)</name>
    <name type="common">Brown rot fungus</name>
    <dbReference type="NCBI Taxonomy" id="1858805"/>
    <lineage>
        <taxon>Eukaryota</taxon>
        <taxon>Fungi</taxon>
        <taxon>Dikarya</taxon>
        <taxon>Basidiomycota</taxon>
        <taxon>Agaricomycotina</taxon>
        <taxon>Dacrymycetes</taxon>
        <taxon>Dacrymycetales</taxon>
        <taxon>Dacrymycetaceae</taxon>
        <taxon>Dacryopinax</taxon>
    </lineage>
</organism>
<evidence type="ECO:0000313" key="2">
    <source>
        <dbReference type="EMBL" id="EJT97567.1"/>
    </source>
</evidence>
<feature type="region of interest" description="Disordered" evidence="1">
    <location>
        <begin position="22"/>
        <end position="45"/>
    </location>
</feature>
<dbReference type="RefSeq" id="XP_040624465.1">
    <property type="nucleotide sequence ID" value="XM_040773933.1"/>
</dbReference>
<dbReference type="GeneID" id="63688995"/>
<protein>
    <submittedName>
        <fullName evidence="2">Uncharacterized protein</fullName>
    </submittedName>
</protein>